<reference evidence="1" key="1">
    <citation type="submission" date="2019-09" db="EMBL/GenBank/DDBJ databases">
        <title>Organ-specific transcriptomic study of the physiology of the cattle tick, Rhipicephalus microplus.</title>
        <authorList>
            <person name="Tirloni L."/>
            <person name="Braz G."/>
            <person name="Gandara A.C.P."/>
            <person name="Sabadin G.A."/>
            <person name="da Silva R.M."/>
            <person name="Guizzo M.G."/>
            <person name="Machado J.A."/>
            <person name="Costa E.P."/>
            <person name="Gomes H.F."/>
            <person name="Moraes J."/>
            <person name="Mota M.B.S."/>
            <person name="Mesquita R.D."/>
            <person name="Alvarenga P.H."/>
            <person name="Alves F."/>
            <person name="Seixas A."/>
            <person name="da Fonseca R.N."/>
            <person name="Fogaca A."/>
            <person name="Logullo C."/>
            <person name="Tanaka A."/>
            <person name="Daffre S."/>
            <person name="Termignoni C."/>
            <person name="Vaz I.S.Jr."/>
            <person name="Oliveira P.L."/>
            <person name="Ribeiro J.M."/>
        </authorList>
    </citation>
    <scope>NUCLEOTIDE SEQUENCE</scope>
    <source>
        <strain evidence="1">Porto Alegre</strain>
    </source>
</reference>
<dbReference type="OrthoDB" id="6489650at2759"/>
<dbReference type="EMBL" id="GHWJ01006724">
    <property type="protein sequence ID" value="NOV39461.1"/>
    <property type="molecule type" value="Transcribed_RNA"/>
</dbReference>
<dbReference type="PANTHER" id="PTHR33198:SF19">
    <property type="entry name" value="CCHC-TYPE DOMAIN-CONTAINING PROTEIN"/>
    <property type="match status" value="1"/>
</dbReference>
<dbReference type="PANTHER" id="PTHR33198">
    <property type="entry name" value="ANK_REP_REGION DOMAIN-CONTAINING PROTEIN-RELATED"/>
    <property type="match status" value="1"/>
</dbReference>
<evidence type="ECO:0000313" key="1">
    <source>
        <dbReference type="EMBL" id="NOV39461.1"/>
    </source>
</evidence>
<dbReference type="VEuPathDB" id="VectorBase:LOC119165218"/>
<protein>
    <submittedName>
        <fullName evidence="1">Putative tick transposon</fullName>
    </submittedName>
</protein>
<proteinExistence type="predicted"/>
<name>A0A6M2D1X0_RHIMP</name>
<accession>A0A6M2D1X0</accession>
<dbReference type="AlphaFoldDB" id="A0A6M2D1X0"/>
<sequence length="173" mass="19818">MAATGKFEPFFEDRDEDFESYIEWFEHFLRATQVSDDLKVLVLVTAIEKKTYCTLKNLLAPAKPEEKEYAQLIQALKKHYAPEPMVIAERFQFNRRIQQDTEPVAGFALELMSLAASCDFVAFLDEALWDRFVAGLKDETTQAELLKRATLTFAEACELAQSIELACSETKKF</sequence>
<organism evidence="1">
    <name type="scientific">Rhipicephalus microplus</name>
    <name type="common">Cattle tick</name>
    <name type="synonym">Boophilus microplus</name>
    <dbReference type="NCBI Taxonomy" id="6941"/>
    <lineage>
        <taxon>Eukaryota</taxon>
        <taxon>Metazoa</taxon>
        <taxon>Ecdysozoa</taxon>
        <taxon>Arthropoda</taxon>
        <taxon>Chelicerata</taxon>
        <taxon>Arachnida</taxon>
        <taxon>Acari</taxon>
        <taxon>Parasitiformes</taxon>
        <taxon>Ixodida</taxon>
        <taxon>Ixodoidea</taxon>
        <taxon>Ixodidae</taxon>
        <taxon>Rhipicephalinae</taxon>
        <taxon>Rhipicephalus</taxon>
        <taxon>Boophilus</taxon>
    </lineage>
</organism>